<evidence type="ECO:0000256" key="2">
    <source>
        <dbReference type="SAM" id="MobiDB-lite"/>
    </source>
</evidence>
<dbReference type="InterPro" id="IPR008936">
    <property type="entry name" value="Rho_GTPase_activation_prot"/>
</dbReference>
<sequence>MTQPSRWDKLKQKSKEIGGAAKTKSISLAKATKTKKDSYLEKRKEKKKLKNQTNSKNEDEQNGVELDSFSNSQSTKVYGSTSSDETNYSQNSMTNRSEGGENVKIVSLQNVNESKEKNKNQRSGWEIKKESLKKFGSKAKKQSIKFGGKARDTSVKLGSKAKHKIKSLKEKEEVEEDLSKTRIFGVPLQVAIEREGRDPTSPPSIIEKAIMYLEEKGKFETGIYRISGSIERMEYLKLQFDRGVDVSLDTVRDENTVASLIKLYFRELPEPIFGEKYTPRLPKLAKSPREVQIKRLNHVWNNIPEVNRSVLRWLIPHLSRVSLQAEKNKMTPQNLAIVFAPTLRIPAELIVLLLTDWVQIFCKEEN</sequence>
<feature type="compositionally biased region" description="Polar residues" evidence="2">
    <location>
        <begin position="68"/>
        <end position="97"/>
    </location>
</feature>
<dbReference type="PANTHER" id="PTHR23176:SF129">
    <property type="entry name" value="RHO GTPASE ACTIVATING PROTEIN AT 16F, ISOFORM E-RELATED"/>
    <property type="match status" value="1"/>
</dbReference>
<keyword evidence="1" id="KW-0343">GTPase activation</keyword>
<evidence type="ECO:0000313" key="4">
    <source>
        <dbReference type="EMBL" id="KAJ3432368.1"/>
    </source>
</evidence>
<dbReference type="EMBL" id="JANTQA010000047">
    <property type="protein sequence ID" value="KAJ3432368.1"/>
    <property type="molecule type" value="Genomic_DNA"/>
</dbReference>
<gene>
    <name evidence="4" type="ORF">M0812_21303</name>
</gene>
<reference evidence="4" key="1">
    <citation type="submission" date="2022-08" db="EMBL/GenBank/DDBJ databases">
        <title>Novel sulphate-reducing endosymbionts in the free-living metamonad Anaeramoeba.</title>
        <authorList>
            <person name="Jerlstrom-Hultqvist J."/>
            <person name="Cepicka I."/>
            <person name="Gallot-Lavallee L."/>
            <person name="Salas-Leiva D."/>
            <person name="Curtis B.A."/>
            <person name="Zahonova K."/>
            <person name="Pipaliya S."/>
            <person name="Dacks J."/>
            <person name="Roger A.J."/>
        </authorList>
    </citation>
    <scope>NUCLEOTIDE SEQUENCE</scope>
    <source>
        <strain evidence="4">Busselton2</strain>
    </source>
</reference>
<dbReference type="PROSITE" id="PS50238">
    <property type="entry name" value="RHOGAP"/>
    <property type="match status" value="1"/>
</dbReference>
<evidence type="ECO:0000313" key="5">
    <source>
        <dbReference type="Proteomes" id="UP001146793"/>
    </source>
</evidence>
<dbReference type="GO" id="GO:0005737">
    <property type="term" value="C:cytoplasm"/>
    <property type="evidence" value="ECO:0007669"/>
    <property type="project" value="TreeGrafter"/>
</dbReference>
<accession>A0AAV7YRI3</accession>
<dbReference type="SUPFAM" id="SSF48350">
    <property type="entry name" value="GTPase activation domain, GAP"/>
    <property type="match status" value="1"/>
</dbReference>
<dbReference type="CDD" id="cd00159">
    <property type="entry name" value="RhoGAP"/>
    <property type="match status" value="1"/>
</dbReference>
<feature type="domain" description="Rho-GAP" evidence="3">
    <location>
        <begin position="186"/>
        <end position="366"/>
    </location>
</feature>
<feature type="compositionally biased region" description="Basic and acidic residues" evidence="2">
    <location>
        <begin position="34"/>
        <end position="43"/>
    </location>
</feature>
<evidence type="ECO:0000259" key="3">
    <source>
        <dbReference type="PROSITE" id="PS50238"/>
    </source>
</evidence>
<dbReference type="Proteomes" id="UP001146793">
    <property type="component" value="Unassembled WGS sequence"/>
</dbReference>
<dbReference type="SMART" id="SM00324">
    <property type="entry name" value="RhoGAP"/>
    <property type="match status" value="1"/>
</dbReference>
<proteinExistence type="predicted"/>
<name>A0AAV7YRI3_9EUKA</name>
<dbReference type="InterPro" id="IPR050729">
    <property type="entry name" value="Rho-GAP"/>
</dbReference>
<feature type="region of interest" description="Disordered" evidence="2">
    <location>
        <begin position="1"/>
        <end position="125"/>
    </location>
</feature>
<feature type="compositionally biased region" description="Basic and acidic residues" evidence="2">
    <location>
        <begin position="1"/>
        <end position="16"/>
    </location>
</feature>
<dbReference type="PANTHER" id="PTHR23176">
    <property type="entry name" value="RHO/RAC/CDC GTPASE-ACTIVATING PROTEIN"/>
    <property type="match status" value="1"/>
</dbReference>
<protein>
    <submittedName>
        <fullName evidence="4">Rho/rac/cdc gtpase-activating protein</fullName>
    </submittedName>
</protein>
<dbReference type="GO" id="GO:0005096">
    <property type="term" value="F:GTPase activator activity"/>
    <property type="evidence" value="ECO:0007669"/>
    <property type="project" value="UniProtKB-KW"/>
</dbReference>
<dbReference type="InterPro" id="IPR000198">
    <property type="entry name" value="RhoGAP_dom"/>
</dbReference>
<evidence type="ECO:0000256" key="1">
    <source>
        <dbReference type="ARBA" id="ARBA00022468"/>
    </source>
</evidence>
<organism evidence="4 5">
    <name type="scientific">Anaeramoeba flamelloides</name>
    <dbReference type="NCBI Taxonomy" id="1746091"/>
    <lineage>
        <taxon>Eukaryota</taxon>
        <taxon>Metamonada</taxon>
        <taxon>Anaeramoebidae</taxon>
        <taxon>Anaeramoeba</taxon>
    </lineage>
</organism>
<dbReference type="AlphaFoldDB" id="A0AAV7YRI3"/>
<dbReference type="Gene3D" id="1.10.555.10">
    <property type="entry name" value="Rho GTPase activation protein"/>
    <property type="match status" value="1"/>
</dbReference>
<dbReference type="Pfam" id="PF00620">
    <property type="entry name" value="RhoGAP"/>
    <property type="match status" value="1"/>
</dbReference>
<comment type="caution">
    <text evidence="4">The sequence shown here is derived from an EMBL/GenBank/DDBJ whole genome shotgun (WGS) entry which is preliminary data.</text>
</comment>
<feature type="compositionally biased region" description="Basic and acidic residues" evidence="2">
    <location>
        <begin position="113"/>
        <end position="125"/>
    </location>
</feature>
<dbReference type="GO" id="GO:0007165">
    <property type="term" value="P:signal transduction"/>
    <property type="evidence" value="ECO:0007669"/>
    <property type="project" value="InterPro"/>
</dbReference>